<protein>
    <submittedName>
        <fullName evidence="1">Uncharacterized protein</fullName>
    </submittedName>
</protein>
<comment type="caution">
    <text evidence="1">The sequence shown here is derived from an EMBL/GenBank/DDBJ whole genome shotgun (WGS) entry which is preliminary data.</text>
</comment>
<feature type="non-terminal residue" evidence="1">
    <location>
        <position position="56"/>
    </location>
</feature>
<accession>A0AA38NMV7</accession>
<sequence length="56" mass="6933">MRKPVSLISPLKVYDDPHRNSWRRIKHDFLHHFHKPRLDLLVWILVMKLAPAYYRK</sequence>
<name>A0AA38NMV7_9AGAR</name>
<organism evidence="1 2">
    <name type="scientific">Lentinula aff. detonsa</name>
    <dbReference type="NCBI Taxonomy" id="2804958"/>
    <lineage>
        <taxon>Eukaryota</taxon>
        <taxon>Fungi</taxon>
        <taxon>Dikarya</taxon>
        <taxon>Basidiomycota</taxon>
        <taxon>Agaricomycotina</taxon>
        <taxon>Agaricomycetes</taxon>
        <taxon>Agaricomycetidae</taxon>
        <taxon>Agaricales</taxon>
        <taxon>Marasmiineae</taxon>
        <taxon>Omphalotaceae</taxon>
        <taxon>Lentinula</taxon>
    </lineage>
</organism>
<keyword evidence="2" id="KW-1185">Reference proteome</keyword>
<dbReference type="AlphaFoldDB" id="A0AA38NMV7"/>
<dbReference type="Proteomes" id="UP001163798">
    <property type="component" value="Unassembled WGS sequence"/>
</dbReference>
<proteinExistence type="predicted"/>
<reference evidence="1" key="1">
    <citation type="submission" date="2022-08" db="EMBL/GenBank/DDBJ databases">
        <authorList>
            <consortium name="DOE Joint Genome Institute"/>
            <person name="Min B."/>
            <person name="Riley R."/>
            <person name="Sierra-Patev S."/>
            <person name="Naranjo-Ortiz M."/>
            <person name="Looney B."/>
            <person name="Konkel Z."/>
            <person name="Slot J.C."/>
            <person name="Sakamoto Y."/>
            <person name="Steenwyk J.L."/>
            <person name="Rokas A."/>
            <person name="Carro J."/>
            <person name="Camarero S."/>
            <person name="Ferreira P."/>
            <person name="Molpeceres G."/>
            <person name="Ruiz-Duenas F.J."/>
            <person name="Serrano A."/>
            <person name="Henrissat B."/>
            <person name="Drula E."/>
            <person name="Hughes K.W."/>
            <person name="Mata J.L."/>
            <person name="Ishikawa N.K."/>
            <person name="Vargas-Isla R."/>
            <person name="Ushijima S."/>
            <person name="Smith C.A."/>
            <person name="Ahrendt S."/>
            <person name="Andreopoulos W."/>
            <person name="He G."/>
            <person name="Labutti K."/>
            <person name="Lipzen A."/>
            <person name="Ng V."/>
            <person name="Sandor L."/>
            <person name="Barry K."/>
            <person name="Martinez A.T."/>
            <person name="Xiao Y."/>
            <person name="Gibbons J.G."/>
            <person name="Terashima K."/>
            <person name="Hibbett D.S."/>
            <person name="Grigoriev I.V."/>
        </authorList>
    </citation>
    <scope>NUCLEOTIDE SEQUENCE</scope>
    <source>
        <strain evidence="1">TFB10291</strain>
    </source>
</reference>
<gene>
    <name evidence="1" type="ORF">GGU10DRAFT_280331</name>
</gene>
<dbReference type="EMBL" id="MU794267">
    <property type="protein sequence ID" value="KAJ3779750.1"/>
    <property type="molecule type" value="Genomic_DNA"/>
</dbReference>
<evidence type="ECO:0000313" key="1">
    <source>
        <dbReference type="EMBL" id="KAJ3779750.1"/>
    </source>
</evidence>
<evidence type="ECO:0000313" key="2">
    <source>
        <dbReference type="Proteomes" id="UP001163798"/>
    </source>
</evidence>